<proteinExistence type="predicted"/>
<keyword evidence="1" id="KW-1133">Transmembrane helix</keyword>
<keyword evidence="2" id="KW-1185">Reference proteome</keyword>
<evidence type="ECO:0000256" key="1">
    <source>
        <dbReference type="SAM" id="Phobius"/>
    </source>
</evidence>
<evidence type="ECO:0000313" key="3">
    <source>
        <dbReference type="WBParaSite" id="maker-unitig_32912-snap-gene-0.3-mRNA-1"/>
    </source>
</evidence>
<evidence type="ECO:0000313" key="2">
    <source>
        <dbReference type="Proteomes" id="UP000095280"/>
    </source>
</evidence>
<dbReference type="Proteomes" id="UP000095280">
    <property type="component" value="Unplaced"/>
</dbReference>
<accession>A0A1I8FFS0</accession>
<organism evidence="2 3">
    <name type="scientific">Macrostomum lignano</name>
    <dbReference type="NCBI Taxonomy" id="282301"/>
    <lineage>
        <taxon>Eukaryota</taxon>
        <taxon>Metazoa</taxon>
        <taxon>Spiralia</taxon>
        <taxon>Lophotrochozoa</taxon>
        <taxon>Platyhelminthes</taxon>
        <taxon>Rhabditophora</taxon>
        <taxon>Macrostomorpha</taxon>
        <taxon>Macrostomida</taxon>
        <taxon>Macrostomidae</taxon>
        <taxon>Macrostomum</taxon>
    </lineage>
</organism>
<reference evidence="3" key="1">
    <citation type="submission" date="2016-11" db="UniProtKB">
        <authorList>
            <consortium name="WormBaseParasite"/>
        </authorList>
    </citation>
    <scope>IDENTIFICATION</scope>
</reference>
<sequence>LTLESQDVYTVMPMWVNVLLLVRLVAVLGLGAPTLTGWLCTGVNLAYALTGQERVMRRRAMSHFGPDRGGFVQLLSRARFSGLGSHGQPSRPGAAHYPRHGATLKWTCSGVFWTECSTGHHFPCCKGSPALVPDSFVNVKVFRVT</sequence>
<feature type="transmembrane region" description="Helical" evidence="1">
    <location>
        <begin position="20"/>
        <end position="49"/>
    </location>
</feature>
<dbReference type="WBParaSite" id="maker-unitig_32912-snap-gene-0.3-mRNA-1">
    <property type="protein sequence ID" value="maker-unitig_32912-snap-gene-0.3-mRNA-1"/>
    <property type="gene ID" value="maker-unitig_32912-snap-gene-0.3"/>
</dbReference>
<protein>
    <submittedName>
        <fullName evidence="3">ABC transmembrane type-1 domain-containing protein</fullName>
    </submittedName>
</protein>
<dbReference type="AlphaFoldDB" id="A0A1I8FFS0"/>
<keyword evidence="1" id="KW-0812">Transmembrane</keyword>
<name>A0A1I8FFS0_9PLAT</name>
<keyword evidence="1" id="KW-0472">Membrane</keyword>